<keyword evidence="3" id="KW-1185">Reference proteome</keyword>
<accession>A0ABT8AGH1</accession>
<comment type="caution">
    <text evidence="2">The sequence shown here is derived from an EMBL/GenBank/DDBJ whole genome shotgun (WGS) entry which is preliminary data.</text>
</comment>
<organism evidence="2 3">
    <name type="scientific">Paeniroseomonas aquatica</name>
    <dbReference type="NCBI Taxonomy" id="373043"/>
    <lineage>
        <taxon>Bacteria</taxon>
        <taxon>Pseudomonadati</taxon>
        <taxon>Pseudomonadota</taxon>
        <taxon>Alphaproteobacteria</taxon>
        <taxon>Acetobacterales</taxon>
        <taxon>Acetobacteraceae</taxon>
        <taxon>Paeniroseomonas</taxon>
    </lineage>
</organism>
<name>A0ABT8AGH1_9PROT</name>
<reference evidence="3" key="1">
    <citation type="journal article" date="2019" name="Int. J. Syst. Evol. Microbiol.">
        <title>The Global Catalogue of Microorganisms (GCM) 10K type strain sequencing project: providing services to taxonomists for standard genome sequencing and annotation.</title>
        <authorList>
            <consortium name="The Broad Institute Genomics Platform"/>
            <consortium name="The Broad Institute Genome Sequencing Center for Infectious Disease"/>
            <person name="Wu L."/>
            <person name="Ma J."/>
        </authorList>
    </citation>
    <scope>NUCLEOTIDE SEQUENCE [LARGE SCALE GENOMIC DNA]</scope>
    <source>
        <strain evidence="3">CECT 7131</strain>
    </source>
</reference>
<feature type="non-terminal residue" evidence="2">
    <location>
        <position position="67"/>
    </location>
</feature>
<dbReference type="EMBL" id="JAUFPN010000289">
    <property type="protein sequence ID" value="MDN3568561.1"/>
    <property type="molecule type" value="Genomic_DNA"/>
</dbReference>
<protein>
    <submittedName>
        <fullName evidence="2">Uncharacterized protein</fullName>
    </submittedName>
</protein>
<evidence type="ECO:0000313" key="3">
    <source>
        <dbReference type="Proteomes" id="UP001529369"/>
    </source>
</evidence>
<sequence>MIVTDPKLRAVPAAAAQGGGQGGGQGIAPGLPGDPPGTAPAAPLLPIVRQALAGEAGRLALRLRPAG</sequence>
<feature type="compositionally biased region" description="Gly residues" evidence="1">
    <location>
        <begin position="17"/>
        <end position="27"/>
    </location>
</feature>
<feature type="region of interest" description="Disordered" evidence="1">
    <location>
        <begin position="12"/>
        <end position="42"/>
    </location>
</feature>
<proteinExistence type="predicted"/>
<evidence type="ECO:0000313" key="2">
    <source>
        <dbReference type="EMBL" id="MDN3568561.1"/>
    </source>
</evidence>
<dbReference type="RefSeq" id="WP_408903756.1">
    <property type="nucleotide sequence ID" value="NZ_JAUFPN010000289.1"/>
</dbReference>
<gene>
    <name evidence="2" type="ORF">QWZ14_29645</name>
</gene>
<dbReference type="Proteomes" id="UP001529369">
    <property type="component" value="Unassembled WGS sequence"/>
</dbReference>
<evidence type="ECO:0000256" key="1">
    <source>
        <dbReference type="SAM" id="MobiDB-lite"/>
    </source>
</evidence>